<accession>A0A3B6KG57</accession>
<proteinExistence type="predicted"/>
<dbReference type="Gramene" id="TraesWEE_scaffold_096305_01G000100.1">
    <property type="protein sequence ID" value="TraesWEE_scaffold_096305_01G000100.1"/>
    <property type="gene ID" value="TraesWEE_scaffold_096305_01G000100"/>
</dbReference>
<name>A0A3B6KG57_WHEAT</name>
<dbReference type="EnsemblPlants" id="TraesCS5A02G124900.1">
    <property type="protein sequence ID" value="TraesCS5A02G124900.1"/>
    <property type="gene ID" value="TraesCS5A02G124900"/>
</dbReference>
<dbReference type="Gramene" id="TraesCLE_scaffold_206358_01G000100.1">
    <property type="protein sequence ID" value="TraesCLE_scaffold_206358_01G000100.1"/>
    <property type="gene ID" value="TraesCLE_scaffold_206358_01G000100"/>
</dbReference>
<sequence length="162" mass="16991">MASQLPLSQRAAPLKPSPAPIVVLPKGLPPSYAAQIPARYWRTISRPHRGAPQAMILSPLCRGVSGAGRPVCRRGRSWPWAMSLDFTVAAAHSATALRALTADCTQSASVVSCAASASHFPQDHGPVASTSSTTAMPTLPGMCTGLRLCDTSRSSKRIRTCA</sequence>
<dbReference type="OrthoDB" id="10295159at2759"/>
<dbReference type="Gramene" id="TraesNOR5A03G02655240.1">
    <property type="protein sequence ID" value="TraesNOR5A03G02655240.1"/>
    <property type="gene ID" value="TraesNOR5A03G02655240"/>
</dbReference>
<dbReference type="Proteomes" id="UP000019116">
    <property type="component" value="Chromosome 5A"/>
</dbReference>
<evidence type="ECO:0000313" key="2">
    <source>
        <dbReference type="Proteomes" id="UP000019116"/>
    </source>
</evidence>
<dbReference type="Gramene" id="TraesPARA_EIv1.0_1593440.1">
    <property type="protein sequence ID" value="TraesPARA_EIv1.0_1593440.1.CDS"/>
    <property type="gene ID" value="TraesPARA_EIv1.0_1593440"/>
</dbReference>
<dbReference type="AlphaFoldDB" id="A0A3B6KG57"/>
<dbReference type="Gramene" id="TraesMAC5A03G02632220.1">
    <property type="protein sequence ID" value="TraesMAC5A03G02632220.1"/>
    <property type="gene ID" value="TraesMAC5A03G02632220"/>
</dbReference>
<organism evidence="1">
    <name type="scientific">Triticum aestivum</name>
    <name type="common">Wheat</name>
    <dbReference type="NCBI Taxonomy" id="4565"/>
    <lineage>
        <taxon>Eukaryota</taxon>
        <taxon>Viridiplantae</taxon>
        <taxon>Streptophyta</taxon>
        <taxon>Embryophyta</taxon>
        <taxon>Tracheophyta</taxon>
        <taxon>Spermatophyta</taxon>
        <taxon>Magnoliopsida</taxon>
        <taxon>Liliopsida</taxon>
        <taxon>Poales</taxon>
        <taxon>Poaceae</taxon>
        <taxon>BOP clade</taxon>
        <taxon>Pooideae</taxon>
        <taxon>Triticodae</taxon>
        <taxon>Triticeae</taxon>
        <taxon>Triticinae</taxon>
        <taxon>Triticum</taxon>
    </lineage>
</organism>
<dbReference type="Gramene" id="TraesJUL5A03G02653810.1">
    <property type="protein sequence ID" value="TraesJUL5A03G02653810.1"/>
    <property type="gene ID" value="TraesJUL5A03G02653810"/>
</dbReference>
<dbReference type="Gramene" id="TraesLDM5A03G02637270.1">
    <property type="protein sequence ID" value="TraesLDM5A03G02637270.1"/>
    <property type="gene ID" value="TraesLDM5A03G02637270"/>
</dbReference>
<keyword evidence="2" id="KW-1185">Reference proteome</keyword>
<dbReference type="Gramene" id="TraesCS5A02G124900.1">
    <property type="protein sequence ID" value="TraesCS5A02G124900.1"/>
    <property type="gene ID" value="TraesCS5A02G124900"/>
</dbReference>
<reference evidence="1" key="2">
    <citation type="submission" date="2018-10" db="UniProtKB">
        <authorList>
            <consortium name="EnsemblPlants"/>
        </authorList>
    </citation>
    <scope>IDENTIFICATION</scope>
</reference>
<dbReference type="Gramene" id="TraesCS5A03G0349700.1">
    <property type="protein sequence ID" value="TraesCS5A03G0349700.1.CDS"/>
    <property type="gene ID" value="TraesCS5A03G0349700"/>
</dbReference>
<evidence type="ECO:0000313" key="1">
    <source>
        <dbReference type="EnsemblPlants" id="TraesCS5A02G124900.1"/>
    </source>
</evidence>
<dbReference type="Gramene" id="TraesJAG5A03G02634940.1">
    <property type="protein sequence ID" value="TraesJAG5A03G02634940.1"/>
    <property type="gene ID" value="TraesJAG5A03G02634940"/>
</dbReference>
<dbReference type="Gramene" id="TraesCAD_scaffold_004009_01G000100.1">
    <property type="protein sequence ID" value="TraesCAD_scaffold_004009_01G000100.1"/>
    <property type="gene ID" value="TraesCAD_scaffold_004009_01G000100"/>
</dbReference>
<dbReference type="Gramene" id="TraesSTA5A03G02624800.1">
    <property type="protein sequence ID" value="TraesSTA5A03G02624800.1"/>
    <property type="gene ID" value="TraesSTA5A03G02624800"/>
</dbReference>
<dbReference type="Gramene" id="TraesROB_scaffold_008287_01G000100.1">
    <property type="protein sequence ID" value="TraesROB_scaffold_008287_01G000100.1"/>
    <property type="gene ID" value="TraesROB_scaffold_008287_01G000100"/>
</dbReference>
<reference evidence="1" key="1">
    <citation type="submission" date="2018-08" db="EMBL/GenBank/DDBJ databases">
        <authorList>
            <person name="Rossello M."/>
        </authorList>
    </citation>
    <scope>NUCLEOTIDE SEQUENCE [LARGE SCALE GENOMIC DNA]</scope>
    <source>
        <strain evidence="1">cv. Chinese Spring</strain>
    </source>
</reference>
<protein>
    <submittedName>
        <fullName evidence="1">Uncharacterized protein</fullName>
    </submittedName>
</protein>